<keyword evidence="10" id="KW-0175">Coiled coil</keyword>
<dbReference type="InterPro" id="IPR008979">
    <property type="entry name" value="Galactose-bd-like_sf"/>
</dbReference>
<evidence type="ECO:0000256" key="10">
    <source>
        <dbReference type="SAM" id="Coils"/>
    </source>
</evidence>
<feature type="coiled-coil region" evidence="10">
    <location>
        <begin position="405"/>
        <end position="457"/>
    </location>
</feature>
<keyword evidence="6" id="KW-0547">Nucleotide-binding</keyword>
<evidence type="ECO:0000256" key="4">
    <source>
        <dbReference type="ARBA" id="ARBA00022553"/>
    </source>
</evidence>
<evidence type="ECO:0000256" key="2">
    <source>
        <dbReference type="ARBA" id="ARBA00004370"/>
    </source>
</evidence>
<dbReference type="PANTHER" id="PTHR45453">
    <property type="entry name" value="PHOSPHATE REGULON SENSOR PROTEIN PHOR"/>
    <property type="match status" value="1"/>
</dbReference>
<feature type="transmembrane region" description="Helical" evidence="11">
    <location>
        <begin position="199"/>
        <end position="218"/>
    </location>
</feature>
<evidence type="ECO:0000256" key="6">
    <source>
        <dbReference type="ARBA" id="ARBA00022741"/>
    </source>
</evidence>
<feature type="transmembrane region" description="Helical" evidence="11">
    <location>
        <begin position="347"/>
        <end position="366"/>
    </location>
</feature>
<dbReference type="InterPro" id="IPR003594">
    <property type="entry name" value="HATPase_dom"/>
</dbReference>
<keyword evidence="14" id="KW-1185">Reference proteome</keyword>
<evidence type="ECO:0000256" key="7">
    <source>
        <dbReference type="ARBA" id="ARBA00022777"/>
    </source>
</evidence>
<dbReference type="InterPro" id="IPR050351">
    <property type="entry name" value="BphY/WalK/GraS-like"/>
</dbReference>
<keyword evidence="9" id="KW-0902">Two-component regulatory system</keyword>
<dbReference type="CDD" id="cd00075">
    <property type="entry name" value="HATPase"/>
    <property type="match status" value="1"/>
</dbReference>
<dbReference type="EC" id="2.7.13.3" evidence="3"/>
<dbReference type="InterPro" id="IPR004358">
    <property type="entry name" value="Sig_transdc_His_kin-like_C"/>
</dbReference>
<keyword evidence="11" id="KW-0812">Transmembrane</keyword>
<dbReference type="PANTHER" id="PTHR45453:SF1">
    <property type="entry name" value="PHOSPHATE REGULON SENSOR PROTEIN PHOR"/>
    <property type="match status" value="1"/>
</dbReference>
<name>A0ABM9BXG5_9BACL</name>
<dbReference type="GO" id="GO:0016740">
    <property type="term" value="F:transferase activity"/>
    <property type="evidence" value="ECO:0007669"/>
    <property type="project" value="UniProtKB-KW"/>
</dbReference>
<feature type="domain" description="Histidine kinase" evidence="12">
    <location>
        <begin position="457"/>
        <end position="687"/>
    </location>
</feature>
<evidence type="ECO:0000256" key="5">
    <source>
        <dbReference type="ARBA" id="ARBA00022679"/>
    </source>
</evidence>
<dbReference type="PRINTS" id="PR00344">
    <property type="entry name" value="BCTRLSENSOR"/>
</dbReference>
<feature type="transmembrane region" description="Helical" evidence="11">
    <location>
        <begin position="378"/>
        <end position="395"/>
    </location>
</feature>
<evidence type="ECO:0000259" key="12">
    <source>
        <dbReference type="PROSITE" id="PS50109"/>
    </source>
</evidence>
<feature type="transmembrane region" description="Helical" evidence="11">
    <location>
        <begin position="225"/>
        <end position="242"/>
    </location>
</feature>
<dbReference type="PROSITE" id="PS50109">
    <property type="entry name" value="HIS_KIN"/>
    <property type="match status" value="1"/>
</dbReference>
<reference evidence="13" key="1">
    <citation type="submission" date="2022-01" db="EMBL/GenBank/DDBJ databases">
        <authorList>
            <person name="Criscuolo A."/>
        </authorList>
    </citation>
    <scope>NUCLEOTIDE SEQUENCE</scope>
    <source>
        <strain evidence="13">CIP111893</strain>
    </source>
</reference>
<dbReference type="InterPro" id="IPR005467">
    <property type="entry name" value="His_kinase_dom"/>
</dbReference>
<evidence type="ECO:0000313" key="13">
    <source>
        <dbReference type="EMBL" id="CAH1195867.1"/>
    </source>
</evidence>
<keyword evidence="4" id="KW-0597">Phosphoprotein</keyword>
<evidence type="ECO:0000256" key="9">
    <source>
        <dbReference type="ARBA" id="ARBA00023012"/>
    </source>
</evidence>
<dbReference type="InterPro" id="IPR036890">
    <property type="entry name" value="HATPase_C_sf"/>
</dbReference>
<feature type="transmembrane region" description="Helical" evidence="11">
    <location>
        <begin position="318"/>
        <end position="340"/>
    </location>
</feature>
<dbReference type="Pfam" id="PF00512">
    <property type="entry name" value="HisKA"/>
    <property type="match status" value="1"/>
</dbReference>
<keyword evidence="7" id="KW-0418">Kinase</keyword>
<comment type="caution">
    <text evidence="13">The sequence shown here is derived from an EMBL/GenBank/DDBJ whole genome shotgun (WGS) entry which is preliminary data.</text>
</comment>
<dbReference type="InterPro" id="IPR003661">
    <property type="entry name" value="HisK_dim/P_dom"/>
</dbReference>
<evidence type="ECO:0000256" key="8">
    <source>
        <dbReference type="ARBA" id="ARBA00022840"/>
    </source>
</evidence>
<dbReference type="CDD" id="cd00082">
    <property type="entry name" value="HisKA"/>
    <property type="match status" value="1"/>
</dbReference>
<dbReference type="EMBL" id="CAKMMF010000003">
    <property type="protein sequence ID" value="CAH1195867.1"/>
    <property type="molecule type" value="Genomic_DNA"/>
</dbReference>
<dbReference type="InterPro" id="IPR011623">
    <property type="entry name" value="7TMR_DISM_rcpt_extracell_dom1"/>
</dbReference>
<keyword evidence="5 13" id="KW-0808">Transferase</keyword>
<dbReference type="Gene3D" id="2.60.120.260">
    <property type="entry name" value="Galactose-binding domain-like"/>
    <property type="match status" value="1"/>
</dbReference>
<dbReference type="Pfam" id="PF07695">
    <property type="entry name" value="7TMR-DISM_7TM"/>
    <property type="match status" value="1"/>
</dbReference>
<comment type="catalytic activity">
    <reaction evidence="1">
        <text>ATP + protein L-histidine = ADP + protein N-phospho-L-histidine.</text>
        <dbReference type="EC" id="2.7.13.3"/>
    </reaction>
</comment>
<gene>
    <name evidence="13" type="primary">sasA_4</name>
    <name evidence="13" type="ORF">PAECIP111893_00770</name>
</gene>
<keyword evidence="11" id="KW-0472">Membrane</keyword>
<dbReference type="Gene3D" id="3.30.565.10">
    <property type="entry name" value="Histidine kinase-like ATPase, C-terminal domain"/>
    <property type="match status" value="1"/>
</dbReference>
<feature type="transmembrane region" description="Helical" evidence="11">
    <location>
        <begin position="262"/>
        <end position="281"/>
    </location>
</feature>
<organism evidence="13 14">
    <name type="scientific">Paenibacillus plantiphilus</name>
    <dbReference type="NCBI Taxonomy" id="2905650"/>
    <lineage>
        <taxon>Bacteria</taxon>
        <taxon>Bacillati</taxon>
        <taxon>Bacillota</taxon>
        <taxon>Bacilli</taxon>
        <taxon>Bacillales</taxon>
        <taxon>Paenibacillaceae</taxon>
        <taxon>Paenibacillus</taxon>
    </lineage>
</organism>
<dbReference type="SUPFAM" id="SSF49785">
    <property type="entry name" value="Galactose-binding domain-like"/>
    <property type="match status" value="1"/>
</dbReference>
<evidence type="ECO:0000256" key="11">
    <source>
        <dbReference type="SAM" id="Phobius"/>
    </source>
</evidence>
<feature type="transmembrane region" description="Helical" evidence="11">
    <location>
        <begin position="293"/>
        <end position="312"/>
    </location>
</feature>
<dbReference type="InterPro" id="IPR036097">
    <property type="entry name" value="HisK_dim/P_sf"/>
</dbReference>
<dbReference type="Gene3D" id="1.10.287.130">
    <property type="match status" value="1"/>
</dbReference>
<evidence type="ECO:0000256" key="1">
    <source>
        <dbReference type="ARBA" id="ARBA00000085"/>
    </source>
</evidence>
<dbReference type="SUPFAM" id="SSF55874">
    <property type="entry name" value="ATPase domain of HSP90 chaperone/DNA topoisomerase II/histidine kinase"/>
    <property type="match status" value="1"/>
</dbReference>
<protein>
    <recommendedName>
        <fullName evidence="3">histidine kinase</fullName>
        <ecNumber evidence="3">2.7.13.3</ecNumber>
    </recommendedName>
</protein>
<keyword evidence="11" id="KW-1133">Transmembrane helix</keyword>
<dbReference type="SUPFAM" id="SSF47384">
    <property type="entry name" value="Homodimeric domain of signal transducing histidine kinase"/>
    <property type="match status" value="1"/>
</dbReference>
<comment type="subcellular location">
    <subcellularLocation>
        <location evidence="2">Membrane</location>
    </subcellularLocation>
</comment>
<keyword evidence="8" id="KW-0067">ATP-binding</keyword>
<sequence length="689" mass="77842">MCIVMFMIALCSSCTVSSTQVKPKAVKGELDLSNWSFQQDGAINLTGEWAFYGQELLNANEAFREQNIRYANVPGSWNSYPESFGVKSGQGYATYRLTVWIEPTANVLALRMPNISSSYKLWINGNPLATVGLVGTSSETASAEQFPRIVSFDGRTDRLEIVVQVSNFQHRKGGIWLDIKLGDSSDIVGSQLRSSAQDMIILGSLFIIGIYHIGLYAFRRREQFTLYFGLLCLLVATRIGVTGEGYLLQSFPFISWEAGLKIEYISFAFSAVTGYLYVYRLFPYDMPKILKRLVIGVGSLLSLYVLAFPAIVYSKMLIAYQLFVMLVGIYLLVVLILAVVRKREGAPYVLAGLTVFVLAVLNDMLFYNEWSKFNNQQLVPLGLFFFILMQSFIISSRFSSALHRVEQVSHELRELNTHLEDRIEERTEALRGANETLERANSELAKMENSRRQLMTNISHDLGTPMTLLQGYLEAMKDGMVTTDEQRNKYVRMMLGKVGGVNRLIRDLFELSKLEAGQLMFDYIHVQLKDWMERHREQFEMDVRAKGLRFESEYEQDPSGKQQVDVAGVMLRMDLFRMDQVIANIIYNAIKHTGEGGKIKLTYSYELESSRVIVRVRDTGSGIEAEHLPHIFDRFYKKEMSRNSADGGSGLGLAIAKEIVEAHKGKIEAESVPAEGTVIWISLPASLQV</sequence>
<dbReference type="SMART" id="SM00387">
    <property type="entry name" value="HATPase_c"/>
    <property type="match status" value="1"/>
</dbReference>
<evidence type="ECO:0000256" key="3">
    <source>
        <dbReference type="ARBA" id="ARBA00012438"/>
    </source>
</evidence>
<evidence type="ECO:0000313" key="14">
    <source>
        <dbReference type="Proteomes" id="UP000838686"/>
    </source>
</evidence>
<dbReference type="Proteomes" id="UP000838686">
    <property type="component" value="Unassembled WGS sequence"/>
</dbReference>
<proteinExistence type="predicted"/>
<dbReference type="Pfam" id="PF02518">
    <property type="entry name" value="HATPase_c"/>
    <property type="match status" value="1"/>
</dbReference>
<dbReference type="SMART" id="SM00388">
    <property type="entry name" value="HisKA"/>
    <property type="match status" value="1"/>
</dbReference>
<accession>A0ABM9BXG5</accession>